<name>A0A2N8KUV4_9BURK</name>
<dbReference type="RefSeq" id="WP_102767149.1">
    <property type="nucleotide sequence ID" value="NZ_POSP01000003.1"/>
</dbReference>
<evidence type="ECO:0000256" key="10">
    <source>
        <dbReference type="ARBA" id="ARBA00023002"/>
    </source>
</evidence>
<dbReference type="GO" id="GO:0005506">
    <property type="term" value="F:iron ion binding"/>
    <property type="evidence" value="ECO:0007669"/>
    <property type="project" value="InterPro"/>
</dbReference>
<dbReference type="GO" id="GO:0016020">
    <property type="term" value="C:membrane"/>
    <property type="evidence" value="ECO:0007669"/>
    <property type="project" value="InterPro"/>
</dbReference>
<evidence type="ECO:0000256" key="8">
    <source>
        <dbReference type="ARBA" id="ARBA00022833"/>
    </source>
</evidence>
<keyword evidence="18" id="KW-1185">Reference proteome</keyword>
<evidence type="ECO:0000256" key="12">
    <source>
        <dbReference type="ARBA" id="ARBA00023136"/>
    </source>
</evidence>
<reference evidence="17 18" key="1">
    <citation type="submission" date="2018-01" db="EMBL/GenBank/DDBJ databases">
        <title>Draft genome sequence of Paucibacter aquatile CR182 isolated from freshwater of the Nakdong River.</title>
        <authorList>
            <person name="Choi A."/>
            <person name="Chung E.J."/>
        </authorList>
    </citation>
    <scope>NUCLEOTIDE SEQUENCE [LARGE SCALE GENOMIC DNA]</scope>
    <source>
        <strain evidence="17 18">CR182</strain>
    </source>
</reference>
<keyword evidence="3" id="KW-0444">Lipid biosynthesis</keyword>
<feature type="transmembrane region" description="Helical" evidence="15">
    <location>
        <begin position="115"/>
        <end position="134"/>
    </location>
</feature>
<evidence type="ECO:0000256" key="15">
    <source>
        <dbReference type="SAM" id="Phobius"/>
    </source>
</evidence>
<dbReference type="PANTHER" id="PTHR12863:SF1">
    <property type="entry name" value="FATTY ACID 2-HYDROXYLASE"/>
    <property type="match status" value="1"/>
</dbReference>
<keyword evidence="10" id="KW-0560">Oxidoreductase</keyword>
<proteinExistence type="predicted"/>
<feature type="domain" description="Fatty acid hydroxylase" evidence="16">
    <location>
        <begin position="52"/>
        <end position="186"/>
    </location>
</feature>
<protein>
    <recommendedName>
        <fullName evidence="16">Fatty acid hydroxylase domain-containing protein</fullName>
    </recommendedName>
</protein>
<evidence type="ECO:0000256" key="14">
    <source>
        <dbReference type="SAM" id="MobiDB-lite"/>
    </source>
</evidence>
<dbReference type="AlphaFoldDB" id="A0A2N8KUV4"/>
<dbReference type="PANTHER" id="PTHR12863">
    <property type="entry name" value="FATTY ACID HYDROXYLASE"/>
    <property type="match status" value="1"/>
</dbReference>
<sequence length="221" mass="24075">MPLITLRQSRRACLADLAFYALAIAGLAAALWLNAAAPSWQPQSAARVLGLFMLGLLLWSLLEYLTHRFVLHGLQPFQRWHALHHALPQAHVGLPTWLSASLFATLVFAPLWLLLGAWLSGLLLLGVLSGYLMYSAIHHAVHQGLAAERAPGDWLARRARWHALHHQGGASRCYGVSSSFWDRALGSHLRARGSAPAGSAPPKPAAPEARHSAAVRQRTDP</sequence>
<dbReference type="Proteomes" id="UP000235916">
    <property type="component" value="Unassembled WGS sequence"/>
</dbReference>
<dbReference type="GO" id="GO:0080132">
    <property type="term" value="F:fatty acid 2-hydroxylase activity"/>
    <property type="evidence" value="ECO:0007669"/>
    <property type="project" value="InterPro"/>
</dbReference>
<organism evidence="17 18">
    <name type="scientific">Kinneretia aquatilis</name>
    <dbReference type="NCBI Taxonomy" id="2070761"/>
    <lineage>
        <taxon>Bacteria</taxon>
        <taxon>Pseudomonadati</taxon>
        <taxon>Pseudomonadota</taxon>
        <taxon>Betaproteobacteria</taxon>
        <taxon>Burkholderiales</taxon>
        <taxon>Sphaerotilaceae</taxon>
        <taxon>Roseateles</taxon>
    </lineage>
</organism>
<evidence type="ECO:0000256" key="13">
    <source>
        <dbReference type="ARBA" id="ARBA00023160"/>
    </source>
</evidence>
<evidence type="ECO:0000256" key="4">
    <source>
        <dbReference type="ARBA" id="ARBA00022692"/>
    </source>
</evidence>
<keyword evidence="11" id="KW-0443">Lipid metabolism</keyword>
<feature type="transmembrane region" description="Helical" evidence="15">
    <location>
        <begin position="45"/>
        <end position="65"/>
    </location>
</feature>
<accession>A0A2N8KUV4</accession>
<dbReference type="Pfam" id="PF04116">
    <property type="entry name" value="FA_hydroxylase"/>
    <property type="match status" value="1"/>
</dbReference>
<dbReference type="InterPro" id="IPR006694">
    <property type="entry name" value="Fatty_acid_hydroxylase"/>
</dbReference>
<evidence type="ECO:0000256" key="3">
    <source>
        <dbReference type="ARBA" id="ARBA00022516"/>
    </source>
</evidence>
<keyword evidence="6" id="KW-0256">Endoplasmic reticulum</keyword>
<keyword evidence="12 15" id="KW-0472">Membrane</keyword>
<dbReference type="InterPro" id="IPR014430">
    <property type="entry name" value="Scs7"/>
</dbReference>
<evidence type="ECO:0000313" key="18">
    <source>
        <dbReference type="Proteomes" id="UP000235916"/>
    </source>
</evidence>
<comment type="cofactor">
    <cofactor evidence="1">
        <name>Zn(2+)</name>
        <dbReference type="ChEBI" id="CHEBI:29105"/>
    </cofactor>
</comment>
<evidence type="ECO:0000256" key="11">
    <source>
        <dbReference type="ARBA" id="ARBA00023098"/>
    </source>
</evidence>
<evidence type="ECO:0000256" key="7">
    <source>
        <dbReference type="ARBA" id="ARBA00022832"/>
    </source>
</evidence>
<evidence type="ECO:0000313" key="17">
    <source>
        <dbReference type="EMBL" id="PND37231.1"/>
    </source>
</evidence>
<comment type="caution">
    <text evidence="17">The sequence shown here is derived from an EMBL/GenBank/DDBJ whole genome shotgun (WGS) entry which is preliminary data.</text>
</comment>
<dbReference type="OrthoDB" id="5291370at2"/>
<feature type="transmembrane region" description="Helical" evidence="15">
    <location>
        <begin position="12"/>
        <end position="33"/>
    </location>
</feature>
<evidence type="ECO:0000256" key="2">
    <source>
        <dbReference type="ARBA" id="ARBA00004477"/>
    </source>
</evidence>
<keyword evidence="5" id="KW-0479">Metal-binding</keyword>
<dbReference type="EMBL" id="POSP01000003">
    <property type="protein sequence ID" value="PND37231.1"/>
    <property type="molecule type" value="Genomic_DNA"/>
</dbReference>
<keyword evidence="8" id="KW-0862">Zinc</keyword>
<gene>
    <name evidence="17" type="ORF">C1O66_06590</name>
</gene>
<dbReference type="GO" id="GO:0006633">
    <property type="term" value="P:fatty acid biosynthetic process"/>
    <property type="evidence" value="ECO:0007669"/>
    <property type="project" value="UniProtKB-KW"/>
</dbReference>
<feature type="region of interest" description="Disordered" evidence="14">
    <location>
        <begin position="191"/>
        <end position="221"/>
    </location>
</feature>
<keyword evidence="7" id="KW-0276">Fatty acid metabolism</keyword>
<comment type="subcellular location">
    <subcellularLocation>
        <location evidence="2">Endoplasmic reticulum membrane</location>
        <topology evidence="2">Multi-pass membrane protein</topology>
    </subcellularLocation>
</comment>
<keyword evidence="4 15" id="KW-0812">Transmembrane</keyword>
<evidence type="ECO:0000256" key="1">
    <source>
        <dbReference type="ARBA" id="ARBA00001947"/>
    </source>
</evidence>
<evidence type="ECO:0000256" key="6">
    <source>
        <dbReference type="ARBA" id="ARBA00022824"/>
    </source>
</evidence>
<evidence type="ECO:0000259" key="16">
    <source>
        <dbReference type="Pfam" id="PF04116"/>
    </source>
</evidence>
<keyword evidence="13" id="KW-0275">Fatty acid biosynthesis</keyword>
<evidence type="ECO:0000256" key="9">
    <source>
        <dbReference type="ARBA" id="ARBA00022989"/>
    </source>
</evidence>
<feature type="transmembrane region" description="Helical" evidence="15">
    <location>
        <begin position="86"/>
        <end position="109"/>
    </location>
</feature>
<keyword evidence="9 15" id="KW-1133">Transmembrane helix</keyword>
<evidence type="ECO:0000256" key="5">
    <source>
        <dbReference type="ARBA" id="ARBA00022723"/>
    </source>
</evidence>